<name>C7GDM2_9FIRM</name>
<organism evidence="2 3">
    <name type="scientific">Roseburia intestinalis L1-82</name>
    <dbReference type="NCBI Taxonomy" id="536231"/>
    <lineage>
        <taxon>Bacteria</taxon>
        <taxon>Bacillati</taxon>
        <taxon>Bacillota</taxon>
        <taxon>Clostridia</taxon>
        <taxon>Lachnospirales</taxon>
        <taxon>Lachnospiraceae</taxon>
        <taxon>Roseburia</taxon>
    </lineage>
</organism>
<dbReference type="EMBL" id="ABYJ02000155">
    <property type="protein sequence ID" value="EEV00086.1"/>
    <property type="molecule type" value="Genomic_DNA"/>
</dbReference>
<dbReference type="HOGENOM" id="CLU_3244333_0_0_9"/>
<reference evidence="2 3" key="1">
    <citation type="submission" date="2009-08" db="EMBL/GenBank/DDBJ databases">
        <authorList>
            <person name="Weinstock G."/>
            <person name="Sodergren E."/>
            <person name="Clifton S."/>
            <person name="Fulton L."/>
            <person name="Fulton B."/>
            <person name="Courtney L."/>
            <person name="Fronick C."/>
            <person name="Harrison M."/>
            <person name="Strong C."/>
            <person name="Farmer C."/>
            <person name="Delahaunty K."/>
            <person name="Markovic C."/>
            <person name="Hall O."/>
            <person name="Minx P."/>
            <person name="Tomlinson C."/>
            <person name="Mitreva M."/>
            <person name="Nelson J."/>
            <person name="Hou S."/>
            <person name="Wollam A."/>
            <person name="Pepin K.H."/>
            <person name="Johnson M."/>
            <person name="Bhonagiri V."/>
            <person name="Nash W.E."/>
            <person name="Warren W."/>
            <person name="Chinwalla A."/>
            <person name="Mardis E.R."/>
            <person name="Wilson R.K."/>
        </authorList>
    </citation>
    <scope>NUCLEOTIDE SEQUENCE [LARGE SCALE GENOMIC DNA]</scope>
    <source>
        <strain evidence="2 3">L1-82</strain>
    </source>
</reference>
<dbReference type="AlphaFoldDB" id="C7GDM2"/>
<protein>
    <submittedName>
        <fullName evidence="2">Uncharacterized protein</fullName>
    </submittedName>
</protein>
<evidence type="ECO:0000313" key="2">
    <source>
        <dbReference type="EMBL" id="EEV00086.1"/>
    </source>
</evidence>
<proteinExistence type="predicted"/>
<keyword evidence="1" id="KW-1133">Transmembrane helix</keyword>
<feature type="non-terminal residue" evidence="2">
    <location>
        <position position="43"/>
    </location>
</feature>
<keyword evidence="1" id="KW-0812">Transmembrane</keyword>
<comment type="caution">
    <text evidence="2">The sequence shown here is derived from an EMBL/GenBank/DDBJ whole genome shotgun (WGS) entry which is preliminary data.</text>
</comment>
<evidence type="ECO:0000256" key="1">
    <source>
        <dbReference type="SAM" id="Phobius"/>
    </source>
</evidence>
<keyword evidence="1" id="KW-0472">Membrane</keyword>
<feature type="transmembrane region" description="Helical" evidence="1">
    <location>
        <begin position="9"/>
        <end position="28"/>
    </location>
</feature>
<accession>C7GDM2</accession>
<dbReference type="Proteomes" id="UP000004828">
    <property type="component" value="Unassembled WGS sequence"/>
</dbReference>
<evidence type="ECO:0000313" key="3">
    <source>
        <dbReference type="Proteomes" id="UP000004828"/>
    </source>
</evidence>
<sequence>MCKFPPDTLYFFIIFIRSASSLPLPFLLPVPFYSFQYKHQILP</sequence>
<gene>
    <name evidence="2" type="ORF">ROSINTL182_08022</name>
</gene>